<dbReference type="PROSITE" id="PS51162">
    <property type="entry name" value="THYROGLOBULIN_1_2"/>
    <property type="match status" value="1"/>
</dbReference>
<keyword evidence="7" id="KW-1015">Disulfide bond</keyword>
<proteinExistence type="predicted"/>
<evidence type="ECO:0000256" key="8">
    <source>
        <dbReference type="ARBA" id="ARBA00023180"/>
    </source>
</evidence>
<comment type="subunit">
    <text evidence="3">Binds IGF2 more than IGF1.</text>
</comment>
<dbReference type="PROSITE" id="PS00222">
    <property type="entry name" value="IGFBP_N_1"/>
    <property type="match status" value="1"/>
</dbReference>
<keyword evidence="9" id="KW-0340">Growth factor binding</keyword>
<dbReference type="Pfam" id="PF00219">
    <property type="entry name" value="IGFBP"/>
    <property type="match status" value="1"/>
</dbReference>
<organism evidence="15 16">
    <name type="scientific">Polyodon spathula</name>
    <name type="common">North American paddlefish</name>
    <name type="synonym">Squalus spathula</name>
    <dbReference type="NCBI Taxonomy" id="7913"/>
    <lineage>
        <taxon>Eukaryota</taxon>
        <taxon>Metazoa</taxon>
        <taxon>Chordata</taxon>
        <taxon>Craniata</taxon>
        <taxon>Vertebrata</taxon>
        <taxon>Euteleostomi</taxon>
        <taxon>Actinopterygii</taxon>
        <taxon>Chondrostei</taxon>
        <taxon>Acipenseriformes</taxon>
        <taxon>Polyodontidae</taxon>
        <taxon>Polyodon</taxon>
    </lineage>
</organism>
<accession>A0ABS2YQT5</accession>
<dbReference type="Gene3D" id="4.10.800.10">
    <property type="entry name" value="Thyroglobulin type-1"/>
    <property type="match status" value="1"/>
</dbReference>
<dbReference type="InterPro" id="IPR022327">
    <property type="entry name" value="IGFBP-4"/>
</dbReference>
<evidence type="ECO:0000256" key="4">
    <source>
        <dbReference type="ARBA" id="ARBA00013680"/>
    </source>
</evidence>
<dbReference type="InterPro" id="IPR000716">
    <property type="entry name" value="Thyroglobulin_1"/>
</dbReference>
<dbReference type="InterPro" id="IPR036857">
    <property type="entry name" value="Thyroglobulin_1_sf"/>
</dbReference>
<keyword evidence="6" id="KW-0597">Phosphoprotein</keyword>
<evidence type="ECO:0000256" key="5">
    <source>
        <dbReference type="ARBA" id="ARBA00022525"/>
    </source>
</evidence>
<dbReference type="InterPro" id="IPR022321">
    <property type="entry name" value="IGFBP_1-6_chordata"/>
</dbReference>
<keyword evidence="12" id="KW-0732">Signal</keyword>
<dbReference type="PANTHER" id="PTHR11551:SF7">
    <property type="entry name" value="INSULIN-LIKE GROWTH FACTOR-BINDING PROTEIN 4"/>
    <property type="match status" value="1"/>
</dbReference>
<comment type="caution">
    <text evidence="15">The sequence shown here is derived from an EMBL/GenBank/DDBJ whole genome shotgun (WGS) entry which is preliminary data.</text>
</comment>
<sequence length="308" mass="34054">MPSRRGISVAVLVALWGLCLSEEAIRCPPCSEEKLARCKAPVGCEETVREPGCGCCPTCALAKGNYCGVYTPRCGSGMRCFPPPGVEKPLQSLMLGQGICMAETELTQLQATEKEELWNLDHPNNSHISCSPQDKKCLLRHQAKIREQGIKNGKMKNNGNREENKPLVLPPCQSEMQRALDRLATQTRTHEDFYTIPLPNCDKNGNFHPKQCLPALDGQRGKCWCVDQKTGIRLVGTPEVKGDLDCHQFIESIRDPPKPILVISGAVTRGDKDFPSAASQVAHLKPQPSVQKLPPPHHINQHIHQPRK</sequence>
<evidence type="ECO:0000256" key="12">
    <source>
        <dbReference type="SAM" id="SignalP"/>
    </source>
</evidence>
<dbReference type="InterPro" id="IPR000867">
    <property type="entry name" value="IGFBP-like"/>
</dbReference>
<keyword evidence="16" id="KW-1185">Reference proteome</keyword>
<evidence type="ECO:0000256" key="9">
    <source>
        <dbReference type="ARBA" id="ARBA00023183"/>
    </source>
</evidence>
<dbReference type="InterPro" id="IPR017891">
    <property type="entry name" value="Insulin_GF-bd_Cys-rich_CS"/>
</dbReference>
<feature type="chain" id="PRO_5047486785" description="Insulin-like growth factor-binding protein 4" evidence="12">
    <location>
        <begin position="22"/>
        <end position="308"/>
    </location>
</feature>
<evidence type="ECO:0000256" key="6">
    <source>
        <dbReference type="ARBA" id="ARBA00022553"/>
    </source>
</evidence>
<evidence type="ECO:0000256" key="2">
    <source>
        <dbReference type="ARBA" id="ARBA00004613"/>
    </source>
</evidence>
<dbReference type="CDD" id="cd00191">
    <property type="entry name" value="TY"/>
    <property type="match status" value="1"/>
</dbReference>
<dbReference type="Proteomes" id="UP001166093">
    <property type="component" value="Unassembled WGS sequence"/>
</dbReference>
<dbReference type="SUPFAM" id="SSF57184">
    <property type="entry name" value="Growth factor receptor domain"/>
    <property type="match status" value="1"/>
</dbReference>
<evidence type="ECO:0000256" key="11">
    <source>
        <dbReference type="SAM" id="MobiDB-lite"/>
    </source>
</evidence>
<evidence type="ECO:0000259" key="13">
    <source>
        <dbReference type="PROSITE" id="PS51162"/>
    </source>
</evidence>
<evidence type="ECO:0000256" key="1">
    <source>
        <dbReference type="ARBA" id="ARBA00003811"/>
    </source>
</evidence>
<evidence type="ECO:0000313" key="16">
    <source>
        <dbReference type="Proteomes" id="UP001166093"/>
    </source>
</evidence>
<evidence type="ECO:0000256" key="7">
    <source>
        <dbReference type="ARBA" id="ARBA00023157"/>
    </source>
</evidence>
<dbReference type="Gene3D" id="4.10.40.20">
    <property type="match status" value="1"/>
</dbReference>
<keyword evidence="8" id="KW-0325">Glycoprotein</keyword>
<gene>
    <name evidence="15" type="primary">Igfbp4_1</name>
    <name evidence="15" type="ORF">GTO93_0014605</name>
</gene>
<dbReference type="SMART" id="SM00211">
    <property type="entry name" value="TY"/>
    <property type="match status" value="1"/>
</dbReference>
<dbReference type="SMART" id="SM00121">
    <property type="entry name" value="IB"/>
    <property type="match status" value="1"/>
</dbReference>
<feature type="compositionally biased region" description="Basic residues" evidence="11">
    <location>
        <begin position="299"/>
        <end position="308"/>
    </location>
</feature>
<evidence type="ECO:0000256" key="3">
    <source>
        <dbReference type="ARBA" id="ARBA00011592"/>
    </source>
</evidence>
<feature type="domain" description="Thyroglobulin type-1" evidence="13">
    <location>
        <begin position="169"/>
        <end position="246"/>
    </location>
</feature>
<feature type="signal peptide" evidence="12">
    <location>
        <begin position="1"/>
        <end position="21"/>
    </location>
</feature>
<evidence type="ECO:0000259" key="14">
    <source>
        <dbReference type="PROSITE" id="PS51323"/>
    </source>
</evidence>
<dbReference type="InterPro" id="IPR009030">
    <property type="entry name" value="Growth_fac_rcpt_cys_sf"/>
</dbReference>
<comment type="subcellular location">
    <subcellularLocation>
        <location evidence="2">Secreted</location>
    </subcellularLocation>
</comment>
<dbReference type="PRINTS" id="PR01976">
    <property type="entry name" value="IGFBPFAMILY"/>
</dbReference>
<evidence type="ECO:0000256" key="10">
    <source>
        <dbReference type="PROSITE-ProRule" id="PRU00500"/>
    </source>
</evidence>
<feature type="region of interest" description="Disordered" evidence="11">
    <location>
        <begin position="287"/>
        <end position="308"/>
    </location>
</feature>
<reference evidence="15" key="1">
    <citation type="journal article" date="2021" name="Cell">
        <title>Tracing the genetic footprints of vertebrate landing in non-teleost ray-finned fishes.</title>
        <authorList>
            <person name="Bi X."/>
            <person name="Wang K."/>
            <person name="Yang L."/>
            <person name="Pan H."/>
            <person name="Jiang H."/>
            <person name="Wei Q."/>
            <person name="Fang M."/>
            <person name="Yu H."/>
            <person name="Zhu C."/>
            <person name="Cai Y."/>
            <person name="He Y."/>
            <person name="Gan X."/>
            <person name="Zeng H."/>
            <person name="Yu D."/>
            <person name="Zhu Y."/>
            <person name="Jiang H."/>
            <person name="Qiu Q."/>
            <person name="Yang H."/>
            <person name="Zhang Y.E."/>
            <person name="Wang W."/>
            <person name="Zhu M."/>
            <person name="He S."/>
            <person name="Zhang G."/>
        </authorList>
    </citation>
    <scope>NUCLEOTIDE SEQUENCE</scope>
    <source>
        <strain evidence="15">Pddl_001</strain>
    </source>
</reference>
<dbReference type="Pfam" id="PF00086">
    <property type="entry name" value="Thyroglobulin_1"/>
    <property type="match status" value="1"/>
</dbReference>
<dbReference type="InterPro" id="IPR024130">
    <property type="entry name" value="DAP1/DAPL1"/>
</dbReference>
<dbReference type="PRINTS" id="PR01980">
    <property type="entry name" value="IGFBPFAMILY4"/>
</dbReference>
<dbReference type="EMBL" id="JAAWVQ010174531">
    <property type="protein sequence ID" value="MBN3288337.1"/>
    <property type="molecule type" value="Genomic_DNA"/>
</dbReference>
<feature type="non-terminal residue" evidence="15">
    <location>
        <position position="1"/>
    </location>
</feature>
<dbReference type="PANTHER" id="PTHR11551">
    <property type="entry name" value="INSULIN-LIKE GROWTH FACTOR BINDING PROTEIN"/>
    <property type="match status" value="1"/>
</dbReference>
<dbReference type="SUPFAM" id="SSF57610">
    <property type="entry name" value="Thyroglobulin type-1 domain"/>
    <property type="match status" value="1"/>
</dbReference>
<keyword evidence="5" id="KW-0964">Secreted</keyword>
<evidence type="ECO:0000313" key="15">
    <source>
        <dbReference type="EMBL" id="MBN3288337.1"/>
    </source>
</evidence>
<dbReference type="Pfam" id="PF15228">
    <property type="entry name" value="DAP"/>
    <property type="match status" value="1"/>
</dbReference>
<feature type="non-terminal residue" evidence="15">
    <location>
        <position position="308"/>
    </location>
</feature>
<name>A0ABS2YQT5_POLSP</name>
<protein>
    <recommendedName>
        <fullName evidence="4">Insulin-like growth factor-binding protein 4</fullName>
    </recommendedName>
</protein>
<feature type="domain" description="IGFBP N-terminal" evidence="14">
    <location>
        <begin position="23"/>
        <end position="103"/>
    </location>
</feature>
<comment type="caution">
    <text evidence="10">Lacks conserved residue(s) required for the propagation of feature annotation.</text>
</comment>
<comment type="function">
    <text evidence="1">IGF-binding proteins prolong the half-life of the IGFs and have been shown to either inhibit or stimulate the growth promoting effects of the IGFs on cell culture. They alter the interaction of IGFs with their cell surface receptors.</text>
</comment>
<dbReference type="PROSITE" id="PS51323">
    <property type="entry name" value="IGFBP_N_2"/>
    <property type="match status" value="1"/>
</dbReference>